<organism evidence="1 2">
    <name type="scientific">Melia azedarach</name>
    <name type="common">Chinaberry tree</name>
    <dbReference type="NCBI Taxonomy" id="155640"/>
    <lineage>
        <taxon>Eukaryota</taxon>
        <taxon>Viridiplantae</taxon>
        <taxon>Streptophyta</taxon>
        <taxon>Embryophyta</taxon>
        <taxon>Tracheophyta</taxon>
        <taxon>Spermatophyta</taxon>
        <taxon>Magnoliopsida</taxon>
        <taxon>eudicotyledons</taxon>
        <taxon>Gunneridae</taxon>
        <taxon>Pentapetalae</taxon>
        <taxon>rosids</taxon>
        <taxon>malvids</taxon>
        <taxon>Sapindales</taxon>
        <taxon>Meliaceae</taxon>
        <taxon>Melia</taxon>
    </lineage>
</organism>
<protein>
    <submittedName>
        <fullName evidence="1">Ribonuclease H</fullName>
    </submittedName>
</protein>
<accession>A0ACC1YJX0</accession>
<sequence>MDGVAVHLGGAAAPHWPPKMALGLKCGAVLKKREVLAYAGVPWSVGRAPKVLILNWQPPPIGWVEVNSDGLAKGNPGPAACGGVFRNHDGSFTGGFGLQLGHNTSYFAEVMGAILAVEIAHARGWCNLWLESDSMLVINLFYKASNSPHWCLRNRWLNCQELLADMNFRCSHTFR</sequence>
<evidence type="ECO:0000313" key="1">
    <source>
        <dbReference type="EMBL" id="KAJ4723329.1"/>
    </source>
</evidence>
<evidence type="ECO:0000313" key="2">
    <source>
        <dbReference type="Proteomes" id="UP001164539"/>
    </source>
</evidence>
<dbReference type="EMBL" id="CM051396">
    <property type="protein sequence ID" value="KAJ4723329.1"/>
    <property type="molecule type" value="Genomic_DNA"/>
</dbReference>
<comment type="caution">
    <text evidence="1">The sequence shown here is derived from an EMBL/GenBank/DDBJ whole genome shotgun (WGS) entry which is preliminary data.</text>
</comment>
<dbReference type="Proteomes" id="UP001164539">
    <property type="component" value="Chromosome 3"/>
</dbReference>
<gene>
    <name evidence="1" type="ORF">OWV82_006713</name>
</gene>
<name>A0ACC1YJX0_MELAZ</name>
<reference evidence="1 2" key="1">
    <citation type="journal article" date="2023" name="Science">
        <title>Complex scaffold remodeling in plant triterpene biosynthesis.</title>
        <authorList>
            <person name="De La Pena R."/>
            <person name="Hodgson H."/>
            <person name="Liu J.C."/>
            <person name="Stephenson M.J."/>
            <person name="Martin A.C."/>
            <person name="Owen C."/>
            <person name="Harkess A."/>
            <person name="Leebens-Mack J."/>
            <person name="Jimenez L.E."/>
            <person name="Osbourn A."/>
            <person name="Sattely E.S."/>
        </authorList>
    </citation>
    <scope>NUCLEOTIDE SEQUENCE [LARGE SCALE GENOMIC DNA]</scope>
    <source>
        <strain evidence="2">cv. JPN11</strain>
        <tissue evidence="1">Leaf</tissue>
    </source>
</reference>
<proteinExistence type="predicted"/>
<keyword evidence="2" id="KW-1185">Reference proteome</keyword>